<dbReference type="SUPFAM" id="SSF101690">
    <property type="entry name" value="PAZ domain"/>
    <property type="match status" value="1"/>
</dbReference>
<feature type="domain" description="Piwi" evidence="3">
    <location>
        <begin position="485"/>
        <end position="777"/>
    </location>
</feature>
<dbReference type="SMART" id="SM00950">
    <property type="entry name" value="Piwi"/>
    <property type="match status" value="1"/>
</dbReference>
<evidence type="ECO:0000259" key="2">
    <source>
        <dbReference type="PROSITE" id="PS50821"/>
    </source>
</evidence>
<dbReference type="Gene3D" id="3.40.50.2300">
    <property type="match status" value="1"/>
</dbReference>
<evidence type="ECO:0000259" key="3">
    <source>
        <dbReference type="PROSITE" id="PS50822"/>
    </source>
</evidence>
<dbReference type="CDD" id="cd02845">
    <property type="entry name" value="PAZ_piwi_like"/>
    <property type="match status" value="1"/>
</dbReference>
<evidence type="ECO:0000256" key="1">
    <source>
        <dbReference type="RuleBase" id="RU361178"/>
    </source>
</evidence>
<dbReference type="PANTHER" id="PTHR22891">
    <property type="entry name" value="EUKARYOTIC TRANSLATION INITIATION FACTOR 2C"/>
    <property type="match status" value="1"/>
</dbReference>
<dbReference type="InterPro" id="IPR036397">
    <property type="entry name" value="RNaseH_sf"/>
</dbReference>
<dbReference type="InterPro" id="IPR012337">
    <property type="entry name" value="RNaseH-like_sf"/>
</dbReference>
<dbReference type="GO" id="GO:0003723">
    <property type="term" value="F:RNA binding"/>
    <property type="evidence" value="ECO:0007669"/>
    <property type="project" value="InterPro"/>
</dbReference>
<accession>A0A2H8TN97</accession>
<sequence length="791" mass="91215">MDSNPTSYIRGQACRPLQTRLSRPGLLDPMFSSSLTASRDELIYLTSNYFPITTNTDCRIYQYRVDFNPVQNKCIEKELLDANKKFLGIYIFHETMLFSNKKYESDIVKLSSKNDIDDKIVIITLKFISIIEKGDPTFIQILNLMLREYLSIFGLTQHGKVCYDTTEKIYVSNPKLTILPGYENTIGMFDNGLFLRSELIFKVIRQETVLDIFMECSKKKLIDPNWMLKFKEAVIGSVVLTIYNDRCYHIDNIDEQLGTESIFLKNDGSSISFKDFYKKKYHINLLKPQPMLISKRRKSFRIEGEETELVYLVPELCVMTGISNEMRENENMKYVDQHTIVNPTERIWKYNNFIEQLLTPPWATQLSKQWNLTLSNQLIKITGRVMPQETIHGNNQNYRSDTTGNWTTKLSSLSMYSCAEILCWVIVTPYLRSADVGQFTNTLLKVANNMGLKLPIPKIVEIDDTDIRTYSIKLEQLINEINPSFILCVTLSRREDIYNIIKRKLCVDYAVPSQVVLLKQILKYNTLFCAKITIQINCKLGGAPWRVVIPESDMMIIGFNVCQARQNRKKFYGALIATMNNEHTSYFSCVESYENEQELSTSFATSITKALTRYAAINKKLPNTIVIYRDGVEDRQLSYVHKTEVKMVMEACKKFYGEKKVGLAFVIVRKYTSTRFLNNSENPPPGTVIDNSVTIPNMCDFYLVSQHVKVGTAAPTHYNVIVDTLNETATKQFTPKIMQSLTYKLTHMYYNRWGTIRIPAPCQLAHELAFLTAQSLQTYPNPGLEDLLHFL</sequence>
<dbReference type="InterPro" id="IPR003100">
    <property type="entry name" value="PAZ_dom"/>
</dbReference>
<dbReference type="Gene3D" id="2.170.260.10">
    <property type="entry name" value="paz domain"/>
    <property type="match status" value="1"/>
</dbReference>
<dbReference type="SMART" id="SM00949">
    <property type="entry name" value="PAZ"/>
    <property type="match status" value="1"/>
</dbReference>
<feature type="domain" description="PAZ" evidence="2">
    <location>
        <begin position="208"/>
        <end position="321"/>
    </location>
</feature>
<protein>
    <submittedName>
        <fullName evidence="4">Protein piwi</fullName>
    </submittedName>
</protein>
<dbReference type="SUPFAM" id="SSF53098">
    <property type="entry name" value="Ribonuclease H-like"/>
    <property type="match status" value="1"/>
</dbReference>
<dbReference type="AlphaFoldDB" id="A0A2H8TN97"/>
<dbReference type="Pfam" id="PF23278">
    <property type="entry name" value="Piwi_N"/>
    <property type="match status" value="1"/>
</dbReference>
<comment type="similarity">
    <text evidence="1">Belongs to the argonaute family.</text>
</comment>
<dbReference type="PROSITE" id="PS50822">
    <property type="entry name" value="PIWI"/>
    <property type="match status" value="1"/>
</dbReference>
<dbReference type="CDD" id="cd04658">
    <property type="entry name" value="Piwi_piwi-like_Euk"/>
    <property type="match status" value="1"/>
</dbReference>
<dbReference type="PROSITE" id="PS50821">
    <property type="entry name" value="PAZ"/>
    <property type="match status" value="1"/>
</dbReference>
<evidence type="ECO:0000313" key="4">
    <source>
        <dbReference type="EMBL" id="MBW14748.1"/>
    </source>
</evidence>
<dbReference type="OrthoDB" id="445936at2759"/>
<dbReference type="EMBL" id="GFXV01002943">
    <property type="protein sequence ID" value="MBW14748.1"/>
    <property type="molecule type" value="Transcribed_RNA"/>
</dbReference>
<gene>
    <name evidence="4" type="primary">piwi_8</name>
</gene>
<organism evidence="4">
    <name type="scientific">Melanaphis sacchari</name>
    <dbReference type="NCBI Taxonomy" id="742174"/>
    <lineage>
        <taxon>Eukaryota</taxon>
        <taxon>Metazoa</taxon>
        <taxon>Ecdysozoa</taxon>
        <taxon>Arthropoda</taxon>
        <taxon>Hexapoda</taxon>
        <taxon>Insecta</taxon>
        <taxon>Pterygota</taxon>
        <taxon>Neoptera</taxon>
        <taxon>Paraneoptera</taxon>
        <taxon>Hemiptera</taxon>
        <taxon>Sternorrhyncha</taxon>
        <taxon>Aphidomorpha</taxon>
        <taxon>Aphidoidea</taxon>
        <taxon>Aphididae</taxon>
        <taxon>Aphidini</taxon>
        <taxon>Melanaphis</taxon>
    </lineage>
</organism>
<dbReference type="Pfam" id="PF02170">
    <property type="entry name" value="PAZ"/>
    <property type="match status" value="1"/>
</dbReference>
<dbReference type="Gene3D" id="3.30.420.10">
    <property type="entry name" value="Ribonuclease H-like superfamily/Ribonuclease H"/>
    <property type="match status" value="1"/>
</dbReference>
<name>A0A2H8TN97_9HEMI</name>
<dbReference type="GO" id="GO:0034587">
    <property type="term" value="P:piRNA processing"/>
    <property type="evidence" value="ECO:0007669"/>
    <property type="project" value="UniProtKB-ARBA"/>
</dbReference>
<proteinExistence type="inferred from homology"/>
<reference evidence="4" key="1">
    <citation type="submission" date="2017-10" db="EMBL/GenBank/DDBJ databases">
        <title>Transcriptome Assembly of Sugarcane Aphid Adults.</title>
        <authorList>
            <person name="Scully E.D."/>
            <person name="Palmer N.A."/>
            <person name="Geib S.M."/>
            <person name="Sarath G."/>
            <person name="Sattler S.E."/>
        </authorList>
    </citation>
    <scope>NUCLEOTIDE SEQUENCE</scope>
    <source>
        <tissue evidence="4">Whole body</tissue>
    </source>
</reference>
<dbReference type="Pfam" id="PF02171">
    <property type="entry name" value="Piwi"/>
    <property type="match status" value="1"/>
</dbReference>
<dbReference type="InterPro" id="IPR003165">
    <property type="entry name" value="Piwi"/>
</dbReference>
<dbReference type="InterPro" id="IPR036085">
    <property type="entry name" value="PAZ_dom_sf"/>
</dbReference>